<proteinExistence type="predicted"/>
<dbReference type="Proteomes" id="UP000887565">
    <property type="component" value="Unplaced"/>
</dbReference>
<sequence length="152" mass="17379">MDDEESILPENEISKSVSQSVLLSEIIQEPPKKMLRASFGKLVENPTSSAIAKKQLFDLERSQREAQHLLKMKLMQEKHDLKMKAIQEEICASQLKAQYYSRLLSETPFRGYCQVSSQFNASVPAHQVMPRNDQHPDNFHNSLQGSSIYTNI</sequence>
<dbReference type="AlphaFoldDB" id="A0A915KW02"/>
<dbReference type="WBParaSite" id="nRc.2.0.1.t43117-RA">
    <property type="protein sequence ID" value="nRc.2.0.1.t43117-RA"/>
    <property type="gene ID" value="nRc.2.0.1.g43117"/>
</dbReference>
<organism evidence="1 2">
    <name type="scientific">Romanomermis culicivorax</name>
    <name type="common">Nematode worm</name>
    <dbReference type="NCBI Taxonomy" id="13658"/>
    <lineage>
        <taxon>Eukaryota</taxon>
        <taxon>Metazoa</taxon>
        <taxon>Ecdysozoa</taxon>
        <taxon>Nematoda</taxon>
        <taxon>Enoplea</taxon>
        <taxon>Dorylaimia</taxon>
        <taxon>Mermithida</taxon>
        <taxon>Mermithoidea</taxon>
        <taxon>Mermithidae</taxon>
        <taxon>Romanomermis</taxon>
    </lineage>
</organism>
<name>A0A915KW02_ROMCU</name>
<protein>
    <submittedName>
        <fullName evidence="2">Uncharacterized protein</fullName>
    </submittedName>
</protein>
<accession>A0A915KW02</accession>
<reference evidence="2" key="1">
    <citation type="submission" date="2022-11" db="UniProtKB">
        <authorList>
            <consortium name="WormBaseParasite"/>
        </authorList>
    </citation>
    <scope>IDENTIFICATION</scope>
</reference>
<keyword evidence="1" id="KW-1185">Reference proteome</keyword>
<evidence type="ECO:0000313" key="2">
    <source>
        <dbReference type="WBParaSite" id="nRc.2.0.1.t43117-RA"/>
    </source>
</evidence>
<evidence type="ECO:0000313" key="1">
    <source>
        <dbReference type="Proteomes" id="UP000887565"/>
    </source>
</evidence>